<dbReference type="AlphaFoldDB" id="A0A4Y2EZY9"/>
<comment type="caution">
    <text evidence="1">The sequence shown here is derived from an EMBL/GenBank/DDBJ whole genome shotgun (WGS) entry which is preliminary data.</text>
</comment>
<dbReference type="Proteomes" id="UP000499080">
    <property type="component" value="Unassembled WGS sequence"/>
</dbReference>
<keyword evidence="2" id="KW-1185">Reference proteome</keyword>
<evidence type="ECO:0000313" key="2">
    <source>
        <dbReference type="Proteomes" id="UP000499080"/>
    </source>
</evidence>
<protein>
    <submittedName>
        <fullName evidence="1">Uncharacterized protein</fullName>
    </submittedName>
</protein>
<sequence length="115" mass="13052">MDQIILTCKIILRIHITIKPSWILSRIIGKKENSRAKEFGVANGRKIHVLTRSNIKDGYRVKDEKFGALPGLKKDMDISCIPAPAYGMQKKNNVVTVVIARNQCRKLDVYNPFTV</sequence>
<dbReference type="EMBL" id="BGPR01000734">
    <property type="protein sequence ID" value="GBM33435.1"/>
    <property type="molecule type" value="Genomic_DNA"/>
</dbReference>
<proteinExistence type="predicted"/>
<reference evidence="1 2" key="1">
    <citation type="journal article" date="2019" name="Sci. Rep.">
        <title>Orb-weaving spider Araneus ventricosus genome elucidates the spidroin gene catalogue.</title>
        <authorList>
            <person name="Kono N."/>
            <person name="Nakamura H."/>
            <person name="Ohtoshi R."/>
            <person name="Moran D.A.P."/>
            <person name="Shinohara A."/>
            <person name="Yoshida Y."/>
            <person name="Fujiwara M."/>
            <person name="Mori M."/>
            <person name="Tomita M."/>
            <person name="Arakawa K."/>
        </authorList>
    </citation>
    <scope>NUCLEOTIDE SEQUENCE [LARGE SCALE GENOMIC DNA]</scope>
</reference>
<name>A0A4Y2EZY9_ARAVE</name>
<evidence type="ECO:0000313" key="1">
    <source>
        <dbReference type="EMBL" id="GBM33435.1"/>
    </source>
</evidence>
<gene>
    <name evidence="1" type="ORF">AVEN_55766_1</name>
</gene>
<accession>A0A4Y2EZY9</accession>
<organism evidence="1 2">
    <name type="scientific">Araneus ventricosus</name>
    <name type="common">Orbweaver spider</name>
    <name type="synonym">Epeira ventricosa</name>
    <dbReference type="NCBI Taxonomy" id="182803"/>
    <lineage>
        <taxon>Eukaryota</taxon>
        <taxon>Metazoa</taxon>
        <taxon>Ecdysozoa</taxon>
        <taxon>Arthropoda</taxon>
        <taxon>Chelicerata</taxon>
        <taxon>Arachnida</taxon>
        <taxon>Araneae</taxon>
        <taxon>Araneomorphae</taxon>
        <taxon>Entelegynae</taxon>
        <taxon>Araneoidea</taxon>
        <taxon>Araneidae</taxon>
        <taxon>Araneus</taxon>
    </lineage>
</organism>